<dbReference type="InterPro" id="IPR000157">
    <property type="entry name" value="TIR_dom"/>
</dbReference>
<keyword evidence="4" id="KW-1185">Reference proteome</keyword>
<dbReference type="InterPro" id="IPR027417">
    <property type="entry name" value="P-loop_NTPase"/>
</dbReference>
<dbReference type="Pfam" id="PF13676">
    <property type="entry name" value="TIR_2"/>
    <property type="match status" value="1"/>
</dbReference>
<evidence type="ECO:0000256" key="1">
    <source>
        <dbReference type="SAM" id="MobiDB-lite"/>
    </source>
</evidence>
<organism evidence="3 4">
    <name type="scientific">Actinacidiphila glaucinigra</name>
    <dbReference type="NCBI Taxonomy" id="235986"/>
    <lineage>
        <taxon>Bacteria</taxon>
        <taxon>Bacillati</taxon>
        <taxon>Actinomycetota</taxon>
        <taxon>Actinomycetes</taxon>
        <taxon>Kitasatosporales</taxon>
        <taxon>Streptomycetaceae</taxon>
        <taxon>Actinacidiphila</taxon>
    </lineage>
</organism>
<dbReference type="RefSeq" id="WP_089225198.1">
    <property type="nucleotide sequence ID" value="NZ_FZOF01000008.1"/>
</dbReference>
<dbReference type="Gene3D" id="3.40.50.300">
    <property type="entry name" value="P-loop containing nucleotide triphosphate hydrolases"/>
    <property type="match status" value="1"/>
</dbReference>
<proteinExistence type="predicted"/>
<feature type="compositionally biased region" description="Basic and acidic residues" evidence="1">
    <location>
        <begin position="151"/>
        <end position="171"/>
    </location>
</feature>
<dbReference type="AlphaFoldDB" id="A0A239HI64"/>
<gene>
    <name evidence="3" type="ORF">SAMN05216252_108375</name>
</gene>
<evidence type="ECO:0000313" key="4">
    <source>
        <dbReference type="Proteomes" id="UP000198280"/>
    </source>
</evidence>
<dbReference type="InterPro" id="IPR053137">
    <property type="entry name" value="NLR-like"/>
</dbReference>
<sequence>MAEQSRTTGPGEHFTISYAGFNRPWATWISHQLVGLGHQTTLLRWDPGPDAPLAGALGDLLDAPGRVLLLLDNWYFRLGPRTDEEWTEALREVVPPNVDRFAAVSVATRALPTTAAALRPVDLRDLDAVEARRLILRRLGLPTAPLPAGKNDAKAPRFPHDPPEIRKIPRRNDRFTGRDPVLEQLYDLLTAGGSEGARCALHGISGVGKSQIAAEYAHRFGNDYDVVWWISANFRGTAREQLAELAPRLNLPVGQEIGDRIRAVHEALRVGRPFGRWLMVFDSADYMDQVEDLLPEGTGHVLLTTLTRDWSVSGRAQEIEVLPFLREESVAYARRRAPRLTATEADLLAEAVQDLPLLLAQTAAWLDTNAMPVKEYVELIRRGEPGQLGIGIGADYPMGFQTSWSITLNTLRDRSPAAAELLKLLAFFSPDLIPVRLVQAARPGDLPEHLATLVADPIGWHTALRRLSEATAVRLDYQSGPGQEAAVGNAQMHRLYHGFLRNELPDEERDVMSVTACSVLVSADPRRPSDTREWSRYAELIPHLKPAGALDSPDPAVQELILNCLEYLKLRGEYTTGLALCEQALARWRTRMPATHRTMLFGVHQHANMLRRSGRYREAEAVGRAVVEVLADREPDDTDLLRAKNGLGGSLMALARLTEAYELYDDVWRQYGGRLGEEDPSTIQARSNLGITLGLLGRYGEALKVHGENLAVRERLLRPEHHQTLQSGLSYAWMLRLLGRYPEAASRQELNARMHRQVMEANNPETLRAEHNLALCMRRNGDLVQAESLMRSVVARSAQVQGPRHPETLMLQADFATFTREHGDLEQSREMSVSVAERYRTLVGADHPYAVGTHGNTGLVLWEYGERDEALAIAEKALVGMVAAVGAEHPWALGCALNAAGARHLAGDEEGALELSRATAATAELVMGEAHPLTFSCKAALADDLRGLRRNEEANKLERQTLQQLSETLGAQHPHTMSVRRRERPYWDFEPQPI</sequence>
<evidence type="ECO:0000313" key="3">
    <source>
        <dbReference type="EMBL" id="SNS80738.1"/>
    </source>
</evidence>
<dbReference type="PANTHER" id="PTHR46082:SF6">
    <property type="entry name" value="AAA+ ATPASE DOMAIN-CONTAINING PROTEIN-RELATED"/>
    <property type="match status" value="1"/>
</dbReference>
<feature type="region of interest" description="Disordered" evidence="1">
    <location>
        <begin position="146"/>
        <end position="171"/>
    </location>
</feature>
<dbReference type="Proteomes" id="UP000198280">
    <property type="component" value="Unassembled WGS sequence"/>
</dbReference>
<dbReference type="SUPFAM" id="SSF52540">
    <property type="entry name" value="P-loop containing nucleoside triphosphate hydrolases"/>
    <property type="match status" value="1"/>
</dbReference>
<dbReference type="SUPFAM" id="SSF48452">
    <property type="entry name" value="TPR-like"/>
    <property type="match status" value="3"/>
</dbReference>
<dbReference type="EMBL" id="FZOF01000008">
    <property type="protein sequence ID" value="SNS80738.1"/>
    <property type="molecule type" value="Genomic_DNA"/>
</dbReference>
<reference evidence="3 4" key="1">
    <citation type="submission" date="2017-06" db="EMBL/GenBank/DDBJ databases">
        <authorList>
            <person name="Kim H.J."/>
            <person name="Triplett B.A."/>
        </authorList>
    </citation>
    <scope>NUCLEOTIDE SEQUENCE [LARGE SCALE GENOMIC DNA]</scope>
    <source>
        <strain evidence="3 4">CGMCC 4.1858</strain>
    </source>
</reference>
<dbReference type="Gene3D" id="1.25.40.10">
    <property type="entry name" value="Tetratricopeptide repeat domain"/>
    <property type="match status" value="2"/>
</dbReference>
<dbReference type="GO" id="GO:0007165">
    <property type="term" value="P:signal transduction"/>
    <property type="evidence" value="ECO:0007669"/>
    <property type="project" value="InterPro"/>
</dbReference>
<dbReference type="Pfam" id="PF13424">
    <property type="entry name" value="TPR_12"/>
    <property type="match status" value="1"/>
</dbReference>
<name>A0A239HI64_9ACTN</name>
<evidence type="ECO:0000259" key="2">
    <source>
        <dbReference type="Pfam" id="PF13676"/>
    </source>
</evidence>
<protein>
    <submittedName>
        <fullName evidence="3">Tetratricopeptide repeat-containing protein</fullName>
    </submittedName>
</protein>
<dbReference type="NCBIfam" id="NF040586">
    <property type="entry name" value="FxSxx_TPR"/>
    <property type="match status" value="1"/>
</dbReference>
<accession>A0A239HI64</accession>
<dbReference type="OrthoDB" id="580767at2"/>
<dbReference type="InterPro" id="IPR011990">
    <property type="entry name" value="TPR-like_helical_dom_sf"/>
</dbReference>
<feature type="domain" description="TIR" evidence="2">
    <location>
        <begin position="14"/>
        <end position="130"/>
    </location>
</feature>
<dbReference type="PANTHER" id="PTHR46082">
    <property type="entry name" value="ATP/GTP-BINDING PROTEIN-RELATED"/>
    <property type="match status" value="1"/>
</dbReference>